<organism evidence="2 3">
    <name type="scientific">Gordonia rubripertincta</name>
    <name type="common">Rhodococcus corallinus</name>
    <dbReference type="NCBI Taxonomy" id="36822"/>
    <lineage>
        <taxon>Bacteria</taxon>
        <taxon>Bacillati</taxon>
        <taxon>Actinomycetota</taxon>
        <taxon>Actinomycetes</taxon>
        <taxon>Mycobacteriales</taxon>
        <taxon>Gordoniaceae</taxon>
        <taxon>Gordonia</taxon>
    </lineage>
</organism>
<gene>
    <name evidence="2" type="ORF">O4213_19700</name>
</gene>
<dbReference type="Proteomes" id="UP001067235">
    <property type="component" value="Unassembled WGS sequence"/>
</dbReference>
<accession>A0ABT4MZ06</accession>
<dbReference type="EMBL" id="JAPWIE010000006">
    <property type="protein sequence ID" value="MCZ4552228.1"/>
    <property type="molecule type" value="Genomic_DNA"/>
</dbReference>
<dbReference type="RefSeq" id="WP_301573015.1">
    <property type="nucleotide sequence ID" value="NZ_JAPWIE010000006.1"/>
</dbReference>
<feature type="coiled-coil region" evidence="1">
    <location>
        <begin position="114"/>
        <end position="141"/>
    </location>
</feature>
<reference evidence="2" key="1">
    <citation type="submission" date="2022-12" db="EMBL/GenBank/DDBJ databases">
        <authorList>
            <person name="Krivoruchko A.V."/>
            <person name="Elkin A."/>
        </authorList>
    </citation>
    <scope>NUCLEOTIDE SEQUENCE</scope>
    <source>
        <strain evidence="2">IEGM 1388</strain>
    </source>
</reference>
<proteinExistence type="predicted"/>
<evidence type="ECO:0000313" key="3">
    <source>
        <dbReference type="Proteomes" id="UP001067235"/>
    </source>
</evidence>
<keyword evidence="1" id="KW-0175">Coiled coil</keyword>
<protein>
    <submittedName>
        <fullName evidence="2">Uncharacterized protein</fullName>
    </submittedName>
</protein>
<sequence>MVVGAPEVVDAYIRRIRDISGAEAKDVGLDAAGVAAVGANAVGVANIAMQRGRFVLLSPNSMANLKKFDVIPAGNGYNRMTVVDSAKQFRGQLTWKQVPLGPGQVAAVQMLAVQMALKTAIASVEEAVERVEDKVDEVLALAKAQVAGDVIGNHAVLKRLDSEVKRNDSLPTADWESIAGLGPGLEVGIERLRAYITQKVKPLDAGASVQDRADVVHKLVADNKIGEALQLLVIAEQSLFLWQQLRLRRVIDTDPRNREAVAVSVREVLREHVARDGELWNAIGKEMETYGRIAPLDRVHFFGIDTFKQDVKALQDDLDAFGVARRMQVLGWEDHKVPSVQETISEIGTHISRTWGSGVKLGEKGIRSLGGRFQRGSSGDVATTEVEDKQAT</sequence>
<name>A0ABT4MZ06_GORRU</name>
<comment type="caution">
    <text evidence="2">The sequence shown here is derived from an EMBL/GenBank/DDBJ whole genome shotgun (WGS) entry which is preliminary data.</text>
</comment>
<keyword evidence="3" id="KW-1185">Reference proteome</keyword>
<evidence type="ECO:0000313" key="2">
    <source>
        <dbReference type="EMBL" id="MCZ4552228.1"/>
    </source>
</evidence>
<evidence type="ECO:0000256" key="1">
    <source>
        <dbReference type="SAM" id="Coils"/>
    </source>
</evidence>